<evidence type="ECO:0008006" key="4">
    <source>
        <dbReference type="Google" id="ProtNLM"/>
    </source>
</evidence>
<evidence type="ECO:0000313" key="3">
    <source>
        <dbReference type="Proteomes" id="UP000785679"/>
    </source>
</evidence>
<sequence length="165" mass="19798">MKQIVLTIIIDKLLSQLSSQACKFLYALFFKVQAIAICERLLESLFDALFKCWTLFNLQTAYKLFLHPQEFFQVIKIRLTYYCILIDVQYKMILEKFDLIYVITRRILINLLYERGVSIIDVRYCISRHKFDITNQLFASFPKFLFQIICLLLLILKHLKKVTFY</sequence>
<evidence type="ECO:0000313" key="2">
    <source>
        <dbReference type="EMBL" id="TNV84225.1"/>
    </source>
</evidence>
<organism evidence="2 3">
    <name type="scientific">Halteria grandinella</name>
    <dbReference type="NCBI Taxonomy" id="5974"/>
    <lineage>
        <taxon>Eukaryota</taxon>
        <taxon>Sar</taxon>
        <taxon>Alveolata</taxon>
        <taxon>Ciliophora</taxon>
        <taxon>Intramacronucleata</taxon>
        <taxon>Spirotrichea</taxon>
        <taxon>Stichotrichia</taxon>
        <taxon>Sporadotrichida</taxon>
        <taxon>Halteriidae</taxon>
        <taxon>Halteria</taxon>
    </lineage>
</organism>
<evidence type="ECO:0000256" key="1">
    <source>
        <dbReference type="SAM" id="Phobius"/>
    </source>
</evidence>
<accession>A0A8J8P1D0</accession>
<name>A0A8J8P1D0_HALGN</name>
<feature type="transmembrane region" description="Helical" evidence="1">
    <location>
        <begin position="137"/>
        <end position="156"/>
    </location>
</feature>
<keyword evidence="1" id="KW-0472">Membrane</keyword>
<keyword evidence="1" id="KW-1133">Transmembrane helix</keyword>
<comment type="caution">
    <text evidence="2">The sequence shown here is derived from an EMBL/GenBank/DDBJ whole genome shotgun (WGS) entry which is preliminary data.</text>
</comment>
<dbReference type="EMBL" id="RRYP01003012">
    <property type="protein sequence ID" value="TNV84225.1"/>
    <property type="molecule type" value="Genomic_DNA"/>
</dbReference>
<protein>
    <recommendedName>
        <fullName evidence="4">Transmembrane protein</fullName>
    </recommendedName>
</protein>
<keyword evidence="1" id="KW-0812">Transmembrane</keyword>
<dbReference type="Proteomes" id="UP000785679">
    <property type="component" value="Unassembled WGS sequence"/>
</dbReference>
<gene>
    <name evidence="2" type="ORF">FGO68_gene15459</name>
</gene>
<keyword evidence="3" id="KW-1185">Reference proteome</keyword>
<proteinExistence type="predicted"/>
<reference evidence="2" key="1">
    <citation type="submission" date="2019-06" db="EMBL/GenBank/DDBJ databases">
        <authorList>
            <person name="Zheng W."/>
        </authorList>
    </citation>
    <scope>NUCLEOTIDE SEQUENCE</scope>
    <source>
        <strain evidence="2">QDHG01</strain>
    </source>
</reference>
<dbReference type="AlphaFoldDB" id="A0A8J8P1D0"/>